<protein>
    <recommendedName>
        <fullName evidence="8">NACHT domain-containing protein</fullName>
    </recommendedName>
</protein>
<feature type="domain" description="Nephrocystin 3-like N-terminal" evidence="5">
    <location>
        <begin position="178"/>
        <end position="343"/>
    </location>
</feature>
<evidence type="ECO:0000256" key="3">
    <source>
        <dbReference type="PROSITE-ProRule" id="PRU00023"/>
    </source>
</evidence>
<feature type="repeat" description="ANK" evidence="3">
    <location>
        <begin position="812"/>
        <end position="844"/>
    </location>
</feature>
<reference evidence="6" key="2">
    <citation type="submission" date="2023-01" db="EMBL/GenBank/DDBJ databases">
        <authorList>
            <person name="Petersen C."/>
        </authorList>
    </citation>
    <scope>NUCLEOTIDE SEQUENCE</scope>
    <source>
        <strain evidence="6">IBT 15450</strain>
    </source>
</reference>
<reference evidence="6" key="1">
    <citation type="journal article" date="2023" name="IMA Fungus">
        <title>Comparative genomic study of the Penicillium genus elucidates a diverse pangenome and 15 lateral gene transfer events.</title>
        <authorList>
            <person name="Petersen C."/>
            <person name="Sorensen T."/>
            <person name="Nielsen M.R."/>
            <person name="Sondergaard T.E."/>
            <person name="Sorensen J.L."/>
            <person name="Fitzpatrick D.A."/>
            <person name="Frisvad J.C."/>
            <person name="Nielsen K.L."/>
        </authorList>
    </citation>
    <scope>NUCLEOTIDE SEQUENCE</scope>
    <source>
        <strain evidence="6">IBT 15450</strain>
    </source>
</reference>
<comment type="caution">
    <text evidence="6">The sequence shown here is derived from an EMBL/GenBank/DDBJ whole genome shotgun (WGS) entry which is preliminary data.</text>
</comment>
<keyword evidence="7" id="KW-1185">Reference proteome</keyword>
<dbReference type="Pfam" id="PF13637">
    <property type="entry name" value="Ank_4"/>
    <property type="match status" value="1"/>
</dbReference>
<dbReference type="Proteomes" id="UP001219568">
    <property type="component" value="Unassembled WGS sequence"/>
</dbReference>
<dbReference type="PANTHER" id="PTHR24166">
    <property type="entry name" value="ROLLING PEBBLES, ISOFORM B"/>
    <property type="match status" value="1"/>
</dbReference>
<evidence type="ECO:0000256" key="2">
    <source>
        <dbReference type="ARBA" id="ARBA00023043"/>
    </source>
</evidence>
<dbReference type="InterPro" id="IPR002110">
    <property type="entry name" value="Ankyrin_rpt"/>
</dbReference>
<dbReference type="EMBL" id="JAQJZL010000002">
    <property type="protein sequence ID" value="KAJ6051209.1"/>
    <property type="molecule type" value="Genomic_DNA"/>
</dbReference>
<proteinExistence type="predicted"/>
<feature type="repeat" description="ANK" evidence="3">
    <location>
        <begin position="940"/>
        <end position="973"/>
    </location>
</feature>
<dbReference type="Pfam" id="PF24883">
    <property type="entry name" value="NPHP3_N"/>
    <property type="match status" value="1"/>
</dbReference>
<dbReference type="PANTHER" id="PTHR24166:SF48">
    <property type="entry name" value="PROTEIN VAPYRIN"/>
    <property type="match status" value="1"/>
</dbReference>
<gene>
    <name evidence="6" type="ORF">N7460_001743</name>
</gene>
<dbReference type="PROSITE" id="PS50088">
    <property type="entry name" value="ANK_REPEAT"/>
    <property type="match status" value="9"/>
</dbReference>
<feature type="repeat" description="ANK" evidence="3">
    <location>
        <begin position="1007"/>
        <end position="1039"/>
    </location>
</feature>
<keyword evidence="1" id="KW-0677">Repeat</keyword>
<dbReference type="Pfam" id="PF22939">
    <property type="entry name" value="WHD_GPIID"/>
    <property type="match status" value="1"/>
</dbReference>
<keyword evidence="2 3" id="KW-0040">ANK repeat</keyword>
<evidence type="ECO:0000259" key="5">
    <source>
        <dbReference type="Pfam" id="PF24883"/>
    </source>
</evidence>
<dbReference type="Gene3D" id="1.25.40.20">
    <property type="entry name" value="Ankyrin repeat-containing domain"/>
    <property type="match status" value="4"/>
</dbReference>
<name>A0AAD6NBY9_PENCN</name>
<feature type="repeat" description="ANK" evidence="3">
    <location>
        <begin position="778"/>
        <end position="810"/>
    </location>
</feature>
<evidence type="ECO:0000313" key="7">
    <source>
        <dbReference type="Proteomes" id="UP001219568"/>
    </source>
</evidence>
<dbReference type="SMART" id="SM00248">
    <property type="entry name" value="ANK"/>
    <property type="match status" value="12"/>
</dbReference>
<dbReference type="InterPro" id="IPR054471">
    <property type="entry name" value="GPIID_WHD"/>
</dbReference>
<dbReference type="AlphaFoldDB" id="A0AAD6NBY9"/>
<dbReference type="PRINTS" id="PR01415">
    <property type="entry name" value="ANKYRIN"/>
</dbReference>
<organism evidence="6 7">
    <name type="scientific">Penicillium canescens</name>
    <dbReference type="NCBI Taxonomy" id="5083"/>
    <lineage>
        <taxon>Eukaryota</taxon>
        <taxon>Fungi</taxon>
        <taxon>Dikarya</taxon>
        <taxon>Ascomycota</taxon>
        <taxon>Pezizomycotina</taxon>
        <taxon>Eurotiomycetes</taxon>
        <taxon>Eurotiomycetidae</taxon>
        <taxon>Eurotiales</taxon>
        <taxon>Aspergillaceae</taxon>
        <taxon>Penicillium</taxon>
    </lineage>
</organism>
<feature type="repeat" description="ANK" evidence="3">
    <location>
        <begin position="846"/>
        <end position="878"/>
    </location>
</feature>
<feature type="repeat" description="ANK" evidence="3">
    <location>
        <begin position="744"/>
        <end position="776"/>
    </location>
</feature>
<sequence length="1114" mass="124181">MSFGLGIGDFLAVIKLAEKIRKRFNEAPSQFNAISDEVRSLSHVLHDCEVDLSIEELSDKQKKNLLEIEESCYSVLLEIEKTIARYSQLEDNQNSKIDKAKRVWRRLKWEPADISDLRSRVTSTVVILNAFIGGVTQSNVSKLVQHQQSQEDREILDWLSSEAYATQQSDHISRRQEGTGEWLLESPEFQAWISTPKATLFCPGIPGAGKTIMAAAVIEELNDLHGNNSDVGIAYFYCNYHRPDEEKPANLLASLLRQLAQGQSTLPDSLKTLHDQHRRTGTRPTLAEISKALNSVASRLSQLFIVLDALDECEISPLSRDKVLDVIFDLQSKYNLNILATSRFLPDIVERFTGKPSREISASSHDVKRYLEENVASLPRCVLTNPELQKEIITGIIATVDGMFLLAKLYLDSLIGKKSPKAIRTALAKLSKGSDAYEAAYNGAMERIQGQHPEQKNTALEVLSWITCAKRQLTTIELQTALAVEIGESEFDCDNMPDLADMVSVCAGLVTVDEQGGIVRLVHYTTQEYFTRTWQRWFPDAHVQLSRVCITYLSFDEFAASHLPSEEDKRFNVSDVFEARFDWKDHALYPYAARNWHTHDWVRAMGENKLPGFVVNQRKLVTYSSWFHTEGPHGIGGSHGCDASKRTTGLHLAAKLGLEEMARQLQQSIPIDFQDSLGRTSLSYAAEYGHESVAKLLIEKDADIEFRGAESNRTALEWASLYGHGNVVSLLLEHGVNVGGLDCWSRTPLSSAVDNGNETVVRLLLDHGIDPNYAHPETGMVPLSYAAWNGHEALVRVLLEKGADAEPRSPTAGRTPLLWAAKYNHVPVVKLLHENGADIDSRSQRVGLNALSYAAKNGYEALARLLLKNGVDPNSADNAGRTPLSWAAQNKHSEEKKFVCLGHRPDLDDAHNEDGTPKHRGEKNFVCLGYRPDLYDAHNEDGTPKHQVSERRSGEEVARILLEQGADPDSTDKAGRTPLSWAAQKGNEPMIQLLLENGADPNLGDNDGRTPLAWAAEREREETVKILLENGANLNSMDNYGQTPLSWAEKSRPYWSTEIPTAVVKNLLEYGADPNLATGFKYSEFIRSAKSINAYEWDACSTKSNCTESDFDMC</sequence>
<dbReference type="Pfam" id="PF00023">
    <property type="entry name" value="Ank"/>
    <property type="match status" value="1"/>
</dbReference>
<dbReference type="SUPFAM" id="SSF48403">
    <property type="entry name" value="Ankyrin repeat"/>
    <property type="match status" value="2"/>
</dbReference>
<dbReference type="SUPFAM" id="SSF52540">
    <property type="entry name" value="P-loop containing nucleoside triphosphate hydrolases"/>
    <property type="match status" value="1"/>
</dbReference>
<evidence type="ECO:0000256" key="1">
    <source>
        <dbReference type="ARBA" id="ARBA00022737"/>
    </source>
</evidence>
<dbReference type="InterPro" id="IPR056884">
    <property type="entry name" value="NPHP3-like_N"/>
</dbReference>
<dbReference type="InterPro" id="IPR036770">
    <property type="entry name" value="Ankyrin_rpt-contain_sf"/>
</dbReference>
<evidence type="ECO:0008006" key="8">
    <source>
        <dbReference type="Google" id="ProtNLM"/>
    </source>
</evidence>
<accession>A0AAD6NBY9</accession>
<feature type="domain" description="GPI inositol-deacylase winged helix" evidence="4">
    <location>
        <begin position="454"/>
        <end position="531"/>
    </location>
</feature>
<dbReference type="InterPro" id="IPR050889">
    <property type="entry name" value="Dendritic_Spine_Reg/Scaffold"/>
</dbReference>
<evidence type="ECO:0000313" key="6">
    <source>
        <dbReference type="EMBL" id="KAJ6051209.1"/>
    </source>
</evidence>
<dbReference type="InterPro" id="IPR027417">
    <property type="entry name" value="P-loop_NTPase"/>
</dbReference>
<evidence type="ECO:0000259" key="4">
    <source>
        <dbReference type="Pfam" id="PF22939"/>
    </source>
</evidence>
<feature type="repeat" description="ANK" evidence="3">
    <location>
        <begin position="711"/>
        <end position="743"/>
    </location>
</feature>
<feature type="repeat" description="ANK" evidence="3">
    <location>
        <begin position="974"/>
        <end position="1006"/>
    </location>
</feature>
<dbReference type="Pfam" id="PF12796">
    <property type="entry name" value="Ank_2"/>
    <property type="match status" value="4"/>
</dbReference>
<dbReference type="Gene3D" id="3.40.50.300">
    <property type="entry name" value="P-loop containing nucleotide triphosphate hydrolases"/>
    <property type="match status" value="1"/>
</dbReference>
<feature type="repeat" description="ANK" evidence="3">
    <location>
        <begin position="677"/>
        <end position="709"/>
    </location>
</feature>
<dbReference type="PROSITE" id="PS50297">
    <property type="entry name" value="ANK_REP_REGION"/>
    <property type="match status" value="8"/>
</dbReference>